<dbReference type="InterPro" id="IPR047115">
    <property type="entry name" value="ARSB"/>
</dbReference>
<dbReference type="SUPFAM" id="SSF53649">
    <property type="entry name" value="Alkaline phosphatase-like"/>
    <property type="match status" value="1"/>
</dbReference>
<evidence type="ECO:0000256" key="5">
    <source>
        <dbReference type="ARBA" id="ARBA00023180"/>
    </source>
</evidence>
<organism evidence="7 9">
    <name type="scientific">Araneus ventricosus</name>
    <name type="common">Orbweaver spider</name>
    <name type="synonym">Epeira ventricosa</name>
    <dbReference type="NCBI Taxonomy" id="182803"/>
    <lineage>
        <taxon>Eukaryota</taxon>
        <taxon>Metazoa</taxon>
        <taxon>Ecdysozoa</taxon>
        <taxon>Arthropoda</taxon>
        <taxon>Chelicerata</taxon>
        <taxon>Arachnida</taxon>
        <taxon>Araneae</taxon>
        <taxon>Araneomorphae</taxon>
        <taxon>Entelegynae</taxon>
        <taxon>Araneoidea</taxon>
        <taxon>Araneidae</taxon>
        <taxon>Araneus</taxon>
    </lineage>
</organism>
<keyword evidence="3" id="KW-0479">Metal-binding</keyword>
<evidence type="ECO:0000256" key="4">
    <source>
        <dbReference type="ARBA" id="ARBA00022837"/>
    </source>
</evidence>
<protein>
    <recommendedName>
        <fullName evidence="6">Sulfatase N-terminal domain-containing protein</fullName>
    </recommendedName>
</protein>
<name>A0A4Y2UN89_ARAVE</name>
<evidence type="ECO:0000256" key="2">
    <source>
        <dbReference type="ARBA" id="ARBA00008779"/>
    </source>
</evidence>
<keyword evidence="5" id="KW-0325">Glycoprotein</keyword>
<evidence type="ECO:0000256" key="1">
    <source>
        <dbReference type="ARBA" id="ARBA00001913"/>
    </source>
</evidence>
<reference evidence="7 9" key="1">
    <citation type="journal article" date="2019" name="Sci. Rep.">
        <title>Orb-weaving spider Araneus ventricosus genome elucidates the spidroin gene catalogue.</title>
        <authorList>
            <person name="Kono N."/>
            <person name="Nakamura H."/>
            <person name="Ohtoshi R."/>
            <person name="Moran D.A.P."/>
            <person name="Shinohara A."/>
            <person name="Yoshida Y."/>
            <person name="Fujiwara M."/>
            <person name="Mori M."/>
            <person name="Tomita M."/>
            <person name="Arakawa K."/>
        </authorList>
    </citation>
    <scope>NUCLEOTIDE SEQUENCE [LARGE SCALE GENOMIC DNA]</scope>
</reference>
<accession>A0A4Y2UN89</accession>
<comment type="cofactor">
    <cofactor evidence="1">
        <name>Ca(2+)</name>
        <dbReference type="ChEBI" id="CHEBI:29108"/>
    </cofactor>
</comment>
<dbReference type="InterPro" id="IPR017850">
    <property type="entry name" value="Alkaline_phosphatase_core_sf"/>
</dbReference>
<evidence type="ECO:0000313" key="9">
    <source>
        <dbReference type="Proteomes" id="UP000499080"/>
    </source>
</evidence>
<feature type="domain" description="Sulfatase N-terminal" evidence="6">
    <location>
        <begin position="66"/>
        <end position="132"/>
    </location>
</feature>
<keyword evidence="4" id="KW-0106">Calcium</keyword>
<evidence type="ECO:0000313" key="7">
    <source>
        <dbReference type="EMBL" id="GBO14143.1"/>
    </source>
</evidence>
<dbReference type="EMBL" id="BGPR01038314">
    <property type="protein sequence ID" value="GBO14147.1"/>
    <property type="molecule type" value="Genomic_DNA"/>
</dbReference>
<dbReference type="OrthoDB" id="103349at2759"/>
<dbReference type="InterPro" id="IPR000917">
    <property type="entry name" value="Sulfatase_N"/>
</dbReference>
<evidence type="ECO:0000256" key="3">
    <source>
        <dbReference type="ARBA" id="ARBA00022723"/>
    </source>
</evidence>
<dbReference type="Proteomes" id="UP000499080">
    <property type="component" value="Unassembled WGS sequence"/>
</dbReference>
<keyword evidence="9" id="KW-1185">Reference proteome</keyword>
<dbReference type="PANTHER" id="PTHR10342:SF273">
    <property type="entry name" value="RE14504P"/>
    <property type="match status" value="1"/>
</dbReference>
<comment type="caution">
    <text evidence="7">The sequence shown here is derived from an EMBL/GenBank/DDBJ whole genome shotgun (WGS) entry which is preliminary data.</text>
</comment>
<comment type="similarity">
    <text evidence="2">Belongs to the sulfatase family.</text>
</comment>
<proteinExistence type="inferred from homology"/>
<dbReference type="GO" id="GO:0046872">
    <property type="term" value="F:metal ion binding"/>
    <property type="evidence" value="ECO:0007669"/>
    <property type="project" value="UniProtKB-KW"/>
</dbReference>
<evidence type="ECO:0000313" key="8">
    <source>
        <dbReference type="EMBL" id="GBO14147.1"/>
    </source>
</evidence>
<dbReference type="AlphaFoldDB" id="A0A4Y2UN89"/>
<sequence>MLRQRGKQAHWGNTWDNARGAVNWVGRVQRRSWPFLVSQMSLVFQNKTSLLDSARISNNSYVRALVSRVLEPAGIPLKFAFLPEKLKELRYSTHIIGKWHLGHCNKSYTPMFRGFDSFLGFYYAETDYYKHTIERHGGLVVRSWLRDRKIPGSRPNCPEDSPCMGAVARCSIIRKVPKVLPLVFQYEVDQGFSETLGLGFKWDRVV</sequence>
<gene>
    <name evidence="8" type="ORF">AVEN_144848_1</name>
    <name evidence="7" type="ORF">AVEN_232034_1</name>
</gene>
<dbReference type="EMBL" id="BGPR01038312">
    <property type="protein sequence ID" value="GBO14143.1"/>
    <property type="molecule type" value="Genomic_DNA"/>
</dbReference>
<evidence type="ECO:0000259" key="6">
    <source>
        <dbReference type="Pfam" id="PF00884"/>
    </source>
</evidence>
<dbReference type="GO" id="GO:0008484">
    <property type="term" value="F:sulfuric ester hydrolase activity"/>
    <property type="evidence" value="ECO:0007669"/>
    <property type="project" value="InterPro"/>
</dbReference>
<dbReference type="Pfam" id="PF00884">
    <property type="entry name" value="Sulfatase"/>
    <property type="match status" value="1"/>
</dbReference>
<dbReference type="PANTHER" id="PTHR10342">
    <property type="entry name" value="ARYLSULFATASE"/>
    <property type="match status" value="1"/>
</dbReference>
<dbReference type="Gene3D" id="3.40.720.10">
    <property type="entry name" value="Alkaline Phosphatase, subunit A"/>
    <property type="match status" value="1"/>
</dbReference>